<keyword evidence="4" id="KW-0732">Signal</keyword>
<feature type="domain" description="Spore germination GerAC-like C-terminal" evidence="9">
    <location>
        <begin position="211"/>
        <end position="370"/>
    </location>
</feature>
<keyword evidence="8" id="KW-1133">Transmembrane helix</keyword>
<evidence type="ECO:0000256" key="6">
    <source>
        <dbReference type="ARBA" id="ARBA00023139"/>
    </source>
</evidence>
<feature type="transmembrane region" description="Helical" evidence="8">
    <location>
        <begin position="7"/>
        <end position="26"/>
    </location>
</feature>
<dbReference type="Pfam" id="PF05504">
    <property type="entry name" value="Spore_GerAC"/>
    <property type="match status" value="1"/>
</dbReference>
<organism evidence="11 12">
    <name type="scientific">Clostridium baratii str. Sullivan</name>
    <dbReference type="NCBI Taxonomy" id="1415775"/>
    <lineage>
        <taxon>Bacteria</taxon>
        <taxon>Bacillati</taxon>
        <taxon>Bacillota</taxon>
        <taxon>Clostridia</taxon>
        <taxon>Eubacteriales</taxon>
        <taxon>Clostridiaceae</taxon>
        <taxon>Clostridium</taxon>
    </lineage>
</organism>
<evidence type="ECO:0000256" key="4">
    <source>
        <dbReference type="ARBA" id="ARBA00022729"/>
    </source>
</evidence>
<gene>
    <name evidence="11" type="ORF">U729_5</name>
</gene>
<keyword evidence="12" id="KW-1185">Reference proteome</keyword>
<evidence type="ECO:0000313" key="12">
    <source>
        <dbReference type="Proteomes" id="UP000030635"/>
    </source>
</evidence>
<name>A0A0A7G1E4_9CLOT</name>
<dbReference type="InterPro" id="IPR008844">
    <property type="entry name" value="Spore_GerAC-like"/>
</dbReference>
<dbReference type="InterPro" id="IPR046953">
    <property type="entry name" value="Spore_GerAC-like_C"/>
</dbReference>
<dbReference type="KEGG" id="cbv:U729_5"/>
<evidence type="ECO:0000256" key="8">
    <source>
        <dbReference type="SAM" id="Phobius"/>
    </source>
</evidence>
<dbReference type="RefSeq" id="WP_039310472.1">
    <property type="nucleotide sequence ID" value="NZ_CP006905.1"/>
</dbReference>
<evidence type="ECO:0000256" key="7">
    <source>
        <dbReference type="ARBA" id="ARBA00023288"/>
    </source>
</evidence>
<dbReference type="EMBL" id="CP006905">
    <property type="protein sequence ID" value="AIY84795.1"/>
    <property type="molecule type" value="Genomic_DNA"/>
</dbReference>
<evidence type="ECO:0000256" key="3">
    <source>
        <dbReference type="ARBA" id="ARBA00022544"/>
    </source>
</evidence>
<keyword evidence="7" id="KW-0449">Lipoprotein</keyword>
<dbReference type="Proteomes" id="UP000030635">
    <property type="component" value="Chromosome"/>
</dbReference>
<dbReference type="InterPro" id="IPR057336">
    <property type="entry name" value="GerAC_N"/>
</dbReference>
<evidence type="ECO:0000256" key="5">
    <source>
        <dbReference type="ARBA" id="ARBA00023136"/>
    </source>
</evidence>
<dbReference type="Gene3D" id="3.30.300.210">
    <property type="entry name" value="Nutrient germinant receptor protein C, domain 3"/>
    <property type="match status" value="1"/>
</dbReference>
<dbReference type="GO" id="GO:0009847">
    <property type="term" value="P:spore germination"/>
    <property type="evidence" value="ECO:0007669"/>
    <property type="project" value="InterPro"/>
</dbReference>
<comment type="similarity">
    <text evidence="2">Belongs to the GerABKC lipoprotein family.</text>
</comment>
<dbReference type="AlphaFoldDB" id="A0A0A7G1E4"/>
<accession>A0A0A7G1E4</accession>
<dbReference type="InterPro" id="IPR038501">
    <property type="entry name" value="Spore_GerAC_C_sf"/>
</dbReference>
<dbReference type="HOGENOM" id="CLU_051140_3_2_9"/>
<keyword evidence="3" id="KW-0309">Germination</keyword>
<dbReference type="STRING" id="1561.NPD11_2971"/>
<keyword evidence="5 8" id="KW-0472">Membrane</keyword>
<proteinExistence type="inferred from homology"/>
<dbReference type="GO" id="GO:0016020">
    <property type="term" value="C:membrane"/>
    <property type="evidence" value="ECO:0007669"/>
    <property type="project" value="UniProtKB-SubCell"/>
</dbReference>
<dbReference type="eggNOG" id="ENOG503081S">
    <property type="taxonomic scope" value="Bacteria"/>
</dbReference>
<dbReference type="PANTHER" id="PTHR35789:SF1">
    <property type="entry name" value="SPORE GERMINATION PROTEIN B3"/>
    <property type="match status" value="1"/>
</dbReference>
<evidence type="ECO:0000256" key="1">
    <source>
        <dbReference type="ARBA" id="ARBA00004635"/>
    </source>
</evidence>
<evidence type="ECO:0000256" key="2">
    <source>
        <dbReference type="ARBA" id="ARBA00007886"/>
    </source>
</evidence>
<sequence length="377" mass="42560">MKKKILFSYLIIILFFVLTFLVSKFLSSYSFTNIEDVDFVVGVGFDVTKELDRNIYHVPMSIYNFTKDDTVSTYLIDSKGETPLQARMDRQTHSGRKFSLGSEKIYIFSRRVCETGLAVPLDGLLNNTQVTSRGLVLTTSQDPKDILSFKVEGYPSSSHYIENLIKSLNSFSYFSKPETLRDAYIENTGEGRKFLAPNIDIVDGELQLTSLSVLDKGKLVGSVPIDNVTYLNLLRNPQGTALLTYLEDNNNTISTENIFKRKIKCEKSGDTFSFDIKLDIKGKIVNNNYLSTSDFTPEQKLELEKKISDYIKTGIEDFIASMKTTYELDLLNLGNIAASKFGRNTVADWDEEILKSDIKVSVNFKITKLGIGNINLE</sequence>
<comment type="subcellular location">
    <subcellularLocation>
        <location evidence="1">Membrane</location>
        <topology evidence="1">Lipid-anchor</topology>
    </subcellularLocation>
</comment>
<evidence type="ECO:0000259" key="9">
    <source>
        <dbReference type="Pfam" id="PF05504"/>
    </source>
</evidence>
<feature type="domain" description="Spore germination protein N-terminal" evidence="10">
    <location>
        <begin position="33"/>
        <end position="200"/>
    </location>
</feature>
<dbReference type="PANTHER" id="PTHR35789">
    <property type="entry name" value="SPORE GERMINATION PROTEIN B3"/>
    <property type="match status" value="1"/>
</dbReference>
<protein>
    <submittedName>
        <fullName evidence="11">Uncharacterized protein</fullName>
    </submittedName>
</protein>
<reference evidence="11 12" key="1">
    <citation type="journal article" date="2015" name="Infect. Genet. Evol.">
        <title>Genomic sequences of six botulinum neurotoxin-producing strains representing three clostridial species illustrate the mobility and diversity of botulinum neurotoxin genes.</title>
        <authorList>
            <person name="Smith T.J."/>
            <person name="Hill K.K."/>
            <person name="Xie G."/>
            <person name="Foley B.T."/>
            <person name="Williamson C.H."/>
            <person name="Foster J.T."/>
            <person name="Johnson S.L."/>
            <person name="Chertkov O."/>
            <person name="Teshima H."/>
            <person name="Gibbons H.S."/>
            <person name="Johnsky L.A."/>
            <person name="Karavis M.A."/>
            <person name="Smith L.A."/>
        </authorList>
    </citation>
    <scope>NUCLEOTIDE SEQUENCE [LARGE SCALE GENOMIC DNA]</scope>
    <source>
        <strain evidence="11 12">Sullivan</strain>
    </source>
</reference>
<dbReference type="OrthoDB" id="1949745at2"/>
<keyword evidence="8" id="KW-0812">Transmembrane</keyword>
<evidence type="ECO:0000313" key="11">
    <source>
        <dbReference type="EMBL" id="AIY84795.1"/>
    </source>
</evidence>
<evidence type="ECO:0000259" key="10">
    <source>
        <dbReference type="Pfam" id="PF25198"/>
    </source>
</evidence>
<keyword evidence="6" id="KW-0564">Palmitate</keyword>
<dbReference type="Pfam" id="PF25198">
    <property type="entry name" value="Spore_GerAC_N"/>
    <property type="match status" value="1"/>
</dbReference>